<organism evidence="4 5">
    <name type="scientific">Pseudoflavonifractor capillosus ATCC 29799</name>
    <dbReference type="NCBI Taxonomy" id="411467"/>
    <lineage>
        <taxon>Bacteria</taxon>
        <taxon>Bacillati</taxon>
        <taxon>Bacillota</taxon>
        <taxon>Clostridia</taxon>
        <taxon>Eubacteriales</taxon>
        <taxon>Oscillospiraceae</taxon>
        <taxon>Pseudoflavonifractor</taxon>
    </lineage>
</organism>
<dbReference type="Gene3D" id="1.10.260.40">
    <property type="entry name" value="lambda repressor-like DNA-binding domains"/>
    <property type="match status" value="1"/>
</dbReference>
<name>A6NX75_9FIRM</name>
<dbReference type="eggNOG" id="COG1476">
    <property type="taxonomic scope" value="Bacteria"/>
</dbReference>
<dbReference type="PANTHER" id="PTHR46558">
    <property type="entry name" value="TRACRIPTIONAL REGULATORY PROTEIN-RELATED-RELATED"/>
    <property type="match status" value="1"/>
</dbReference>
<dbReference type="PROSITE" id="PS50943">
    <property type="entry name" value="HTH_CROC1"/>
    <property type="match status" value="1"/>
</dbReference>
<feature type="domain" description="HTH cro/C1-type" evidence="3">
    <location>
        <begin position="11"/>
        <end position="62"/>
    </location>
</feature>
<dbReference type="OrthoDB" id="9801008at2"/>
<sequence>MTHFEHNLPILRRRAGYTQESLAEALGVSRQAVSKWESGQTLPEAATLLTLADLLSCTLDQLMREALSEADSPPPDTAEVEAEEARFALFVAYDQHMDRFSILMAVGVFLSIASIASILGGCLVWGETGFVILPFFLCVAAAVFLFIWGGIAHSDFRKAHPDIPPLYNADAIAAFQRIFRFGIAAAVAAILAAVAVLIGLSLFWRNEAYGGLAACTIFFLVIAVAVAALTYLGIQYTKYHGSGDTQENASWTYTPSPSSDHGSGFIMSAATIIFLVAGFVFDAWHFAWIIFPVGGLLCGMVGGTGKK</sequence>
<dbReference type="SMART" id="SM00530">
    <property type="entry name" value="HTH_XRE"/>
    <property type="match status" value="1"/>
</dbReference>
<dbReference type="EMBL" id="AAXG02000019">
    <property type="protein sequence ID" value="EDM99423.1"/>
    <property type="molecule type" value="Genomic_DNA"/>
</dbReference>
<dbReference type="STRING" id="411467.BACCAP_02820"/>
<keyword evidence="2" id="KW-0472">Membrane</keyword>
<comment type="caution">
    <text evidence="4">The sequence shown here is derived from an EMBL/GenBank/DDBJ whole genome shotgun (WGS) entry which is preliminary data.</text>
</comment>
<keyword evidence="1 4" id="KW-0238">DNA-binding</keyword>
<feature type="transmembrane region" description="Helical" evidence="2">
    <location>
        <begin position="210"/>
        <end position="232"/>
    </location>
</feature>
<feature type="transmembrane region" description="Helical" evidence="2">
    <location>
        <begin position="132"/>
        <end position="151"/>
    </location>
</feature>
<gene>
    <name evidence="4" type="ORF">BACCAP_02820</name>
</gene>
<dbReference type="Proteomes" id="UP000003639">
    <property type="component" value="Unassembled WGS sequence"/>
</dbReference>
<accession>A6NX75</accession>
<evidence type="ECO:0000313" key="5">
    <source>
        <dbReference type="Proteomes" id="UP000003639"/>
    </source>
</evidence>
<feature type="transmembrane region" description="Helical" evidence="2">
    <location>
        <begin position="181"/>
        <end position="204"/>
    </location>
</feature>
<feature type="transmembrane region" description="Helical" evidence="2">
    <location>
        <begin position="287"/>
        <end position="305"/>
    </location>
</feature>
<evidence type="ECO:0000256" key="1">
    <source>
        <dbReference type="ARBA" id="ARBA00023125"/>
    </source>
</evidence>
<reference evidence="4 5" key="1">
    <citation type="submission" date="2007-04" db="EMBL/GenBank/DDBJ databases">
        <authorList>
            <person name="Fulton L."/>
            <person name="Clifton S."/>
            <person name="Fulton B."/>
            <person name="Xu J."/>
            <person name="Minx P."/>
            <person name="Pepin K.H."/>
            <person name="Johnson M."/>
            <person name="Thiruvilangam P."/>
            <person name="Bhonagiri V."/>
            <person name="Nash W.E."/>
            <person name="Mardis E.R."/>
            <person name="Wilson R.K."/>
        </authorList>
    </citation>
    <scope>NUCLEOTIDE SEQUENCE [LARGE SCALE GENOMIC DNA]</scope>
    <source>
        <strain evidence="4 5">ATCC 29799</strain>
    </source>
</reference>
<dbReference type="GO" id="GO:0003677">
    <property type="term" value="F:DNA binding"/>
    <property type="evidence" value="ECO:0007669"/>
    <property type="project" value="UniProtKB-KW"/>
</dbReference>
<keyword evidence="5" id="KW-1185">Reference proteome</keyword>
<proteinExistence type="predicted"/>
<dbReference type="RefSeq" id="WP_006573349.1">
    <property type="nucleotide sequence ID" value="NZ_AAXG02000019.1"/>
</dbReference>
<reference evidence="4 5" key="2">
    <citation type="submission" date="2007-06" db="EMBL/GenBank/DDBJ databases">
        <title>Draft genome sequence of Pseudoflavonifractor capillosus ATCC 29799.</title>
        <authorList>
            <person name="Sudarsanam P."/>
            <person name="Ley R."/>
            <person name="Guruge J."/>
            <person name="Turnbaugh P.J."/>
            <person name="Mahowald M."/>
            <person name="Liep D."/>
            <person name="Gordon J."/>
        </authorList>
    </citation>
    <scope>NUCLEOTIDE SEQUENCE [LARGE SCALE GENOMIC DNA]</scope>
    <source>
        <strain evidence="4 5">ATCC 29799</strain>
    </source>
</reference>
<evidence type="ECO:0000259" key="3">
    <source>
        <dbReference type="PROSITE" id="PS50943"/>
    </source>
</evidence>
<evidence type="ECO:0000313" key="4">
    <source>
        <dbReference type="EMBL" id="EDM99423.1"/>
    </source>
</evidence>
<dbReference type="SUPFAM" id="SSF47413">
    <property type="entry name" value="lambda repressor-like DNA-binding domains"/>
    <property type="match status" value="1"/>
</dbReference>
<evidence type="ECO:0000256" key="2">
    <source>
        <dbReference type="SAM" id="Phobius"/>
    </source>
</evidence>
<feature type="transmembrane region" description="Helical" evidence="2">
    <location>
        <begin position="102"/>
        <end position="126"/>
    </location>
</feature>
<dbReference type="CDD" id="cd00093">
    <property type="entry name" value="HTH_XRE"/>
    <property type="match status" value="1"/>
</dbReference>
<dbReference type="PANTHER" id="PTHR46558:SF13">
    <property type="entry name" value="HTH-TYPE TRANSCRIPTIONAL REGULATOR IMMR"/>
    <property type="match status" value="1"/>
</dbReference>
<dbReference type="InterPro" id="IPR001387">
    <property type="entry name" value="Cro/C1-type_HTH"/>
</dbReference>
<dbReference type="InterPro" id="IPR010982">
    <property type="entry name" value="Lambda_DNA-bd_dom_sf"/>
</dbReference>
<protein>
    <submittedName>
        <fullName evidence="4">DNA-binding helix-turn-helix protein</fullName>
    </submittedName>
</protein>
<keyword evidence="2" id="KW-1133">Transmembrane helix</keyword>
<keyword evidence="2" id="KW-0812">Transmembrane</keyword>
<dbReference type="Pfam" id="PF01381">
    <property type="entry name" value="HTH_3"/>
    <property type="match status" value="1"/>
</dbReference>
<dbReference type="AlphaFoldDB" id="A6NX75"/>
<feature type="transmembrane region" description="Helical" evidence="2">
    <location>
        <begin position="264"/>
        <end position="281"/>
    </location>
</feature>